<accession>A0A2W2BLK1</accession>
<protein>
    <submittedName>
        <fullName evidence="2">Uncharacterized protein</fullName>
    </submittedName>
</protein>
<keyword evidence="3" id="KW-1185">Reference proteome</keyword>
<name>A0A2W2BLK1_9HYPH</name>
<keyword evidence="1" id="KW-0472">Membrane</keyword>
<reference evidence="3" key="1">
    <citation type="submission" date="2018-06" db="EMBL/GenBank/DDBJ databases">
        <title>Aestuariibacter litoralis strain KCTC 52945T.</title>
        <authorList>
            <person name="Li X."/>
            <person name="Salam N."/>
            <person name="Li J.-L."/>
            <person name="Chen Y.-M."/>
            <person name="Yang Z.-W."/>
            <person name="Zhang L.-Y."/>
            <person name="Han M.-X."/>
            <person name="Xiao M."/>
            <person name="Li W.-J."/>
        </authorList>
    </citation>
    <scope>NUCLEOTIDE SEQUENCE [LARGE SCALE GENOMIC DNA]</scope>
    <source>
        <strain evidence="3">KCTC 52945</strain>
    </source>
</reference>
<keyword evidence="1" id="KW-1133">Transmembrane helix</keyword>
<dbReference type="AlphaFoldDB" id="A0A2W2BLK1"/>
<feature type="transmembrane region" description="Helical" evidence="1">
    <location>
        <begin position="31"/>
        <end position="53"/>
    </location>
</feature>
<organism evidence="2 3">
    <name type="scientific">Aestuariivirga litoralis</name>
    <dbReference type="NCBI Taxonomy" id="2650924"/>
    <lineage>
        <taxon>Bacteria</taxon>
        <taxon>Pseudomonadati</taxon>
        <taxon>Pseudomonadota</taxon>
        <taxon>Alphaproteobacteria</taxon>
        <taxon>Hyphomicrobiales</taxon>
        <taxon>Aestuariivirgaceae</taxon>
        <taxon>Aestuariivirga</taxon>
    </lineage>
</organism>
<comment type="caution">
    <text evidence="2">The sequence shown here is derived from an EMBL/GenBank/DDBJ whole genome shotgun (WGS) entry which is preliminary data.</text>
</comment>
<gene>
    <name evidence="2" type="ORF">DK847_07405</name>
</gene>
<proteinExistence type="predicted"/>
<feature type="transmembrane region" description="Helical" evidence="1">
    <location>
        <begin position="7"/>
        <end position="25"/>
    </location>
</feature>
<evidence type="ECO:0000256" key="1">
    <source>
        <dbReference type="SAM" id="Phobius"/>
    </source>
</evidence>
<evidence type="ECO:0000313" key="3">
    <source>
        <dbReference type="Proteomes" id="UP000248795"/>
    </source>
</evidence>
<dbReference type="Proteomes" id="UP000248795">
    <property type="component" value="Unassembled WGS sequence"/>
</dbReference>
<dbReference type="EMBL" id="QKVK01000003">
    <property type="protein sequence ID" value="PZF77149.1"/>
    <property type="molecule type" value="Genomic_DNA"/>
</dbReference>
<keyword evidence="1" id="KW-0812">Transmembrane</keyword>
<dbReference type="RefSeq" id="WP_111197390.1">
    <property type="nucleotide sequence ID" value="NZ_QKVK01000003.1"/>
</dbReference>
<evidence type="ECO:0000313" key="2">
    <source>
        <dbReference type="EMBL" id="PZF77149.1"/>
    </source>
</evidence>
<sequence>MSRAQIVQILITLFGIALAVIVFLFGPYDMLVNGIIAFVIFVLAGMAAAIAYARLAKKG</sequence>